<dbReference type="EMBL" id="JAEHOH010000020">
    <property type="protein sequence ID" value="MBK0419975.1"/>
    <property type="molecule type" value="Genomic_DNA"/>
</dbReference>
<reference evidence="1" key="1">
    <citation type="submission" date="2020-12" db="EMBL/GenBank/DDBJ databases">
        <title>Leucobacter sp. CAS1, isolated from Chromium sludge.</title>
        <authorList>
            <person name="Xu Z."/>
        </authorList>
    </citation>
    <scope>NUCLEOTIDE SEQUENCE</scope>
    <source>
        <strain evidence="1">CSA1</strain>
    </source>
</reference>
<evidence type="ECO:0000313" key="1">
    <source>
        <dbReference type="EMBL" id="MBK0419975.1"/>
    </source>
</evidence>
<dbReference type="Proteomes" id="UP000608530">
    <property type="component" value="Unassembled WGS sequence"/>
</dbReference>
<dbReference type="AlphaFoldDB" id="A0A934UVJ4"/>
<comment type="caution">
    <text evidence="1">The sequence shown here is derived from an EMBL/GenBank/DDBJ whole genome shotgun (WGS) entry which is preliminary data.</text>
</comment>
<protein>
    <submittedName>
        <fullName evidence="1">Uncharacterized protein</fullName>
    </submittedName>
</protein>
<accession>A0A934UVJ4</accession>
<organism evidence="1 2">
    <name type="scientific">Leucobacter chromiisoli</name>
    <dbReference type="NCBI Taxonomy" id="2796471"/>
    <lineage>
        <taxon>Bacteria</taxon>
        <taxon>Bacillati</taxon>
        <taxon>Actinomycetota</taxon>
        <taxon>Actinomycetes</taxon>
        <taxon>Micrococcales</taxon>
        <taxon>Microbacteriaceae</taxon>
        <taxon>Leucobacter</taxon>
    </lineage>
</organism>
<name>A0A934UVJ4_9MICO</name>
<proteinExistence type="predicted"/>
<sequence>MTAIEILERAICKLEQLRDEATPGEWWATRDLKWPSVFAGTGMSDDVMVASECRLPGDAALIVALSRTVGPMLAHMRLVLEAMRQPSTAGCASADEMVTLHLARAILGEENDHDR</sequence>
<evidence type="ECO:0000313" key="2">
    <source>
        <dbReference type="Proteomes" id="UP000608530"/>
    </source>
</evidence>
<dbReference type="RefSeq" id="WP_200116117.1">
    <property type="nucleotide sequence ID" value="NZ_JAEHOH010000020.1"/>
</dbReference>
<keyword evidence="2" id="KW-1185">Reference proteome</keyword>
<gene>
    <name evidence="1" type="ORF">JD276_13135</name>
</gene>